<dbReference type="Proteomes" id="UP000309997">
    <property type="component" value="Unassembled WGS sequence"/>
</dbReference>
<dbReference type="EMBL" id="RCHU02000011">
    <property type="protein sequence ID" value="KAL3576725.1"/>
    <property type="molecule type" value="Genomic_DNA"/>
</dbReference>
<accession>A0ACC4BDR8</accession>
<evidence type="ECO:0000313" key="2">
    <source>
        <dbReference type="Proteomes" id="UP000309997"/>
    </source>
</evidence>
<organism evidence="1 2">
    <name type="scientific">Populus alba</name>
    <name type="common">White poplar</name>
    <dbReference type="NCBI Taxonomy" id="43335"/>
    <lineage>
        <taxon>Eukaryota</taxon>
        <taxon>Viridiplantae</taxon>
        <taxon>Streptophyta</taxon>
        <taxon>Embryophyta</taxon>
        <taxon>Tracheophyta</taxon>
        <taxon>Spermatophyta</taxon>
        <taxon>Magnoliopsida</taxon>
        <taxon>eudicotyledons</taxon>
        <taxon>Gunneridae</taxon>
        <taxon>Pentapetalae</taxon>
        <taxon>rosids</taxon>
        <taxon>fabids</taxon>
        <taxon>Malpighiales</taxon>
        <taxon>Salicaceae</taxon>
        <taxon>Saliceae</taxon>
        <taxon>Populus</taxon>
    </lineage>
</organism>
<gene>
    <name evidence="1" type="ORF">D5086_022008</name>
</gene>
<reference evidence="1 2" key="1">
    <citation type="journal article" date="2024" name="Plant Biotechnol. J.">
        <title>Genome and CRISPR/Cas9 system of a widespread forest tree (Populus alba) in the world.</title>
        <authorList>
            <person name="Liu Y.J."/>
            <person name="Jiang P.F."/>
            <person name="Han X.M."/>
            <person name="Li X.Y."/>
            <person name="Wang H.M."/>
            <person name="Wang Y.J."/>
            <person name="Wang X.X."/>
            <person name="Zeng Q.Y."/>
        </authorList>
    </citation>
    <scope>NUCLEOTIDE SEQUENCE [LARGE SCALE GENOMIC DNA]</scope>
    <source>
        <strain evidence="2">cv. PAL-ZL1</strain>
    </source>
</reference>
<comment type="caution">
    <text evidence="1">The sequence shown here is derived from an EMBL/GenBank/DDBJ whole genome shotgun (WGS) entry which is preliminary data.</text>
</comment>
<keyword evidence="2" id="KW-1185">Reference proteome</keyword>
<name>A0ACC4BDR8_POPAL</name>
<sequence length="237" mass="26271">MNPQQKQQNPVDPDHPQLPTIKIHHPSSPRHSHHHSHLSAATPTAGARRKIGVAVDLSDESAYAVSWAVDHYIRPGDAVILLHVSPTSVLFGADWGPLPLSTPTQSQLDLLNNTSKFNNEIDSKNESFVVVRYPEDKDGGVADLEAVVNVPEDVEAAEGKPKVGLFYESGAQNLNGACRITICGDESRVDLSWSWHLKGAGSFDVIKCNGYWPFHYYRKHIPLIWLHCGILMLIYIE</sequence>
<protein>
    <submittedName>
        <fullName evidence="1">Uncharacterized protein</fullName>
    </submittedName>
</protein>
<evidence type="ECO:0000313" key="1">
    <source>
        <dbReference type="EMBL" id="KAL3576725.1"/>
    </source>
</evidence>
<proteinExistence type="predicted"/>